<evidence type="ECO:0000313" key="1">
    <source>
        <dbReference type="EMBL" id="GAH43032.1"/>
    </source>
</evidence>
<gene>
    <name evidence="1" type="ORF">S03H2_16752</name>
</gene>
<feature type="non-terminal residue" evidence="1">
    <location>
        <position position="1"/>
    </location>
</feature>
<organism evidence="1">
    <name type="scientific">marine sediment metagenome</name>
    <dbReference type="NCBI Taxonomy" id="412755"/>
    <lineage>
        <taxon>unclassified sequences</taxon>
        <taxon>metagenomes</taxon>
        <taxon>ecological metagenomes</taxon>
    </lineage>
</organism>
<dbReference type="Pfam" id="PF14236">
    <property type="entry name" value="DruA"/>
    <property type="match status" value="1"/>
</dbReference>
<dbReference type="EMBL" id="BARU01008582">
    <property type="protein sequence ID" value="GAH43032.1"/>
    <property type="molecule type" value="Genomic_DNA"/>
</dbReference>
<name>X1FDI8_9ZZZZ</name>
<sequence length="269" mass="31003">PLTELAATISEHLGWYTAAGTCKVDACLKLLRKLEAAGVVKLPEKQKVRGRKAPVLRIAVTARTDPQPEIVGPLKELGDIKLEVVREKEDRQLWNEYVERYHPLGYRQPFGYRLRYFISFKRGRLGCLLFSGPAKALRARDRWIGWTEEQRLKNLAWVINNSRFLVFPWVMVKNFSSHVLAKLARRIEEDWQWYWGYGPVLMETFVDPLYEGNCYKAAGWKYLGMTTGEGLVREGKTYATRPKKIFVKPLAKNFHALLCSEQLGGEAEL</sequence>
<accession>X1FDI8</accession>
<comment type="caution">
    <text evidence="1">The sequence shown here is derived from an EMBL/GenBank/DDBJ whole genome shotgun (WGS) entry which is preliminary data.</text>
</comment>
<reference evidence="1" key="1">
    <citation type="journal article" date="2014" name="Front. Microbiol.">
        <title>High frequency of phylogenetically diverse reductive dehalogenase-homologous genes in deep subseafloor sedimentary metagenomes.</title>
        <authorList>
            <person name="Kawai M."/>
            <person name="Futagami T."/>
            <person name="Toyoda A."/>
            <person name="Takaki Y."/>
            <person name="Nishi S."/>
            <person name="Hori S."/>
            <person name="Arai W."/>
            <person name="Tsubouchi T."/>
            <person name="Morono Y."/>
            <person name="Uchiyama I."/>
            <person name="Ito T."/>
            <person name="Fujiyama A."/>
            <person name="Inagaki F."/>
            <person name="Takami H."/>
        </authorList>
    </citation>
    <scope>NUCLEOTIDE SEQUENCE</scope>
    <source>
        <strain evidence="1">Expedition CK06-06</strain>
    </source>
</reference>
<dbReference type="AlphaFoldDB" id="X1FDI8"/>
<protein>
    <submittedName>
        <fullName evidence="1">Uncharacterized protein</fullName>
    </submittedName>
</protein>
<proteinExistence type="predicted"/>
<dbReference type="InterPro" id="IPR025639">
    <property type="entry name" value="DruA"/>
</dbReference>